<feature type="signal peptide" evidence="1">
    <location>
        <begin position="1"/>
        <end position="20"/>
    </location>
</feature>
<reference evidence="3" key="1">
    <citation type="journal article" date="2017" name="Nat. Ecol. Evol.">
        <title>Genome expansion and lineage-specific genetic innovations in the forest pathogenic fungi Armillaria.</title>
        <authorList>
            <person name="Sipos G."/>
            <person name="Prasanna A.N."/>
            <person name="Walter M.C."/>
            <person name="O'Connor E."/>
            <person name="Balint B."/>
            <person name="Krizsan K."/>
            <person name="Kiss B."/>
            <person name="Hess J."/>
            <person name="Varga T."/>
            <person name="Slot J."/>
            <person name="Riley R."/>
            <person name="Boka B."/>
            <person name="Rigling D."/>
            <person name="Barry K."/>
            <person name="Lee J."/>
            <person name="Mihaltcheva S."/>
            <person name="LaButti K."/>
            <person name="Lipzen A."/>
            <person name="Waldron R."/>
            <person name="Moloney N.M."/>
            <person name="Sperisen C."/>
            <person name="Kredics L."/>
            <person name="Vagvoelgyi C."/>
            <person name="Patrignani A."/>
            <person name="Fitzpatrick D."/>
            <person name="Nagy I."/>
            <person name="Doyle S."/>
            <person name="Anderson J.B."/>
            <person name="Grigoriev I.V."/>
            <person name="Gueldener U."/>
            <person name="Muensterkoetter M."/>
            <person name="Nagy L.G."/>
        </authorList>
    </citation>
    <scope>NUCLEOTIDE SEQUENCE [LARGE SCALE GENOMIC DNA]</scope>
    <source>
        <strain evidence="3">28-4</strain>
    </source>
</reference>
<feature type="chain" id="PRO_5013843697" evidence="1">
    <location>
        <begin position="21"/>
        <end position="151"/>
    </location>
</feature>
<accession>A0A2H3CR25</accession>
<organism evidence="2 3">
    <name type="scientific">Armillaria solidipes</name>
    <dbReference type="NCBI Taxonomy" id="1076256"/>
    <lineage>
        <taxon>Eukaryota</taxon>
        <taxon>Fungi</taxon>
        <taxon>Dikarya</taxon>
        <taxon>Basidiomycota</taxon>
        <taxon>Agaricomycotina</taxon>
        <taxon>Agaricomycetes</taxon>
        <taxon>Agaricomycetidae</taxon>
        <taxon>Agaricales</taxon>
        <taxon>Marasmiineae</taxon>
        <taxon>Physalacriaceae</taxon>
        <taxon>Armillaria</taxon>
    </lineage>
</organism>
<gene>
    <name evidence="2" type="ORF">ARMSODRAFT_6485</name>
</gene>
<keyword evidence="3" id="KW-1185">Reference proteome</keyword>
<keyword evidence="1" id="KW-0732">Signal</keyword>
<name>A0A2H3CR25_9AGAR</name>
<dbReference type="EMBL" id="KZ293415">
    <property type="protein sequence ID" value="PBK77736.1"/>
    <property type="molecule type" value="Genomic_DNA"/>
</dbReference>
<evidence type="ECO:0000313" key="2">
    <source>
        <dbReference type="EMBL" id="PBK77736.1"/>
    </source>
</evidence>
<evidence type="ECO:0000256" key="1">
    <source>
        <dbReference type="SAM" id="SignalP"/>
    </source>
</evidence>
<sequence>MDPCLLLHCLSLHLLSVTINFEKNRGFRNLSLVATHRRLGIPCQDAEFLESLHLRNTNHVLKAYELFLSLAFSDKHEDQIFTPKRSFTKNTFLQRICQVLGEDRYLGSLRHVHFSAATHYNQLSFPSFPMACHGGVRCLREFPTDIVNQSY</sequence>
<dbReference type="AlphaFoldDB" id="A0A2H3CR25"/>
<protein>
    <submittedName>
        <fullName evidence="2">Uncharacterized protein</fullName>
    </submittedName>
</protein>
<proteinExistence type="predicted"/>
<evidence type="ECO:0000313" key="3">
    <source>
        <dbReference type="Proteomes" id="UP000218334"/>
    </source>
</evidence>
<dbReference type="Proteomes" id="UP000218334">
    <property type="component" value="Unassembled WGS sequence"/>
</dbReference>